<dbReference type="InterPro" id="IPR050872">
    <property type="entry name" value="PPR_P_subfamily"/>
</dbReference>
<keyword evidence="5" id="KW-1185">Reference proteome</keyword>
<reference evidence="5" key="1">
    <citation type="journal article" date="2018" name="Gigascience">
        <title>Genome assembly of the Pink Ipe (Handroanthus impetiginosus, Bignoniaceae), a highly valued, ecologically keystone Neotropical timber forest tree.</title>
        <authorList>
            <person name="Silva-Junior O.B."/>
            <person name="Grattapaglia D."/>
            <person name="Novaes E."/>
            <person name="Collevatti R.G."/>
        </authorList>
    </citation>
    <scope>NUCLEOTIDE SEQUENCE [LARGE SCALE GENOMIC DNA]</scope>
    <source>
        <strain evidence="5">cv. UFG-1</strain>
    </source>
</reference>
<dbReference type="Proteomes" id="UP000231279">
    <property type="component" value="Unassembled WGS sequence"/>
</dbReference>
<dbReference type="AlphaFoldDB" id="A0A2G9G628"/>
<organism evidence="4 5">
    <name type="scientific">Handroanthus impetiginosus</name>
    <dbReference type="NCBI Taxonomy" id="429701"/>
    <lineage>
        <taxon>Eukaryota</taxon>
        <taxon>Viridiplantae</taxon>
        <taxon>Streptophyta</taxon>
        <taxon>Embryophyta</taxon>
        <taxon>Tracheophyta</taxon>
        <taxon>Spermatophyta</taxon>
        <taxon>Magnoliopsida</taxon>
        <taxon>eudicotyledons</taxon>
        <taxon>Gunneridae</taxon>
        <taxon>Pentapetalae</taxon>
        <taxon>asterids</taxon>
        <taxon>lamiids</taxon>
        <taxon>Lamiales</taxon>
        <taxon>Bignoniaceae</taxon>
        <taxon>Crescentiina</taxon>
        <taxon>Tabebuia alliance</taxon>
        <taxon>Handroanthus</taxon>
    </lineage>
</organism>
<dbReference type="InterPro" id="IPR011990">
    <property type="entry name" value="TPR-like_helical_dom_sf"/>
</dbReference>
<feature type="repeat" description="PPR" evidence="3">
    <location>
        <begin position="357"/>
        <end position="391"/>
    </location>
</feature>
<protein>
    <recommendedName>
        <fullName evidence="6">Pentacotripeptide-repeat region of PRORP domain-containing protein</fullName>
    </recommendedName>
</protein>
<feature type="repeat" description="PPR" evidence="3">
    <location>
        <begin position="181"/>
        <end position="215"/>
    </location>
</feature>
<dbReference type="OrthoDB" id="185373at2759"/>
<feature type="repeat" description="PPR" evidence="3">
    <location>
        <begin position="250"/>
        <end position="285"/>
    </location>
</feature>
<evidence type="ECO:0008006" key="6">
    <source>
        <dbReference type="Google" id="ProtNLM"/>
    </source>
</evidence>
<dbReference type="NCBIfam" id="TIGR00756">
    <property type="entry name" value="PPR"/>
    <property type="match status" value="5"/>
</dbReference>
<evidence type="ECO:0000313" key="4">
    <source>
        <dbReference type="EMBL" id="PIN00761.1"/>
    </source>
</evidence>
<feature type="repeat" description="PPR" evidence="3">
    <location>
        <begin position="603"/>
        <end position="637"/>
    </location>
</feature>
<name>A0A2G9G628_9LAMI</name>
<dbReference type="Pfam" id="PF01535">
    <property type="entry name" value="PPR"/>
    <property type="match status" value="7"/>
</dbReference>
<evidence type="ECO:0000256" key="1">
    <source>
        <dbReference type="ARBA" id="ARBA00007626"/>
    </source>
</evidence>
<comment type="caution">
    <text evidence="4">The sequence shown here is derived from an EMBL/GenBank/DDBJ whole genome shotgun (WGS) entry which is preliminary data.</text>
</comment>
<feature type="repeat" description="PPR" evidence="3">
    <location>
        <begin position="286"/>
        <end position="320"/>
    </location>
</feature>
<gene>
    <name evidence="4" type="ORF">CDL12_26735</name>
</gene>
<dbReference type="EMBL" id="NKXS01006764">
    <property type="protein sequence ID" value="PIN00761.1"/>
    <property type="molecule type" value="Genomic_DNA"/>
</dbReference>
<feature type="repeat" description="PPR" evidence="3">
    <location>
        <begin position="843"/>
        <end position="877"/>
    </location>
</feature>
<comment type="similarity">
    <text evidence="1">Belongs to the PPR family. P subfamily.</text>
</comment>
<feature type="repeat" description="PPR" evidence="3">
    <location>
        <begin position="532"/>
        <end position="566"/>
    </location>
</feature>
<dbReference type="PANTHER" id="PTHR46128">
    <property type="entry name" value="MITOCHONDRIAL GROUP I INTRON SPLICING FACTOR CCM1"/>
    <property type="match status" value="1"/>
</dbReference>
<evidence type="ECO:0000256" key="3">
    <source>
        <dbReference type="PROSITE-ProRule" id="PRU00708"/>
    </source>
</evidence>
<dbReference type="Pfam" id="PF13812">
    <property type="entry name" value="PPR_3"/>
    <property type="match status" value="1"/>
</dbReference>
<keyword evidence="2" id="KW-0677">Repeat</keyword>
<evidence type="ECO:0000313" key="5">
    <source>
        <dbReference type="Proteomes" id="UP000231279"/>
    </source>
</evidence>
<sequence length="887" mass="101806">MLTLRYARQTRAFLPFPSAAADTTAALLFSSLTTTQPCSLSSSYPFLPSSSSNPIPSNGSQFEIHRNDVVDYFREWFLSRKKPLYDRIFEILRTQDEPSLDSALSRFNLRLSESLILDVLKYGKEDVLSCLKFFDWAGRRQGFHHTRVTFNAIFRILSKAKLMSLMLDFLQTYMKKSYVHKVRYYNVLVIGYAVAGKSETALQLFGRMRFLGLDLDAFSYHVLMNSLVEQGHFDVVEIMAKEIRVRGFQDEVTHSIMVKSFCKRKEFERAMEYLRGLMQDDGVQLNGIAVATLVDALCQNNQFERAALLLEEFRRMGLVSMDHAYGVWIRDLVKAGNWDDALKFLKDKQAIEGYVPDVFKYNTLICRLLRENKIEQVYDLLVDMKEREILPDGVTMNAVLCFLCKAGRMDIAMDLYDLRADFGLSVNYMAYNYLINTLLGDVSIDEVYHVLRNSIEQGYLPGQKTLSLVADALCREGRLEKLKDLVLFALDQNIMPSNLTDGKFILTLCRDRRIGEGYLVHRLLNRLNKAPQKHTYMSLINGFTKLCKGDIAAELLIEMQEKGYQVSKKLVRDVIRCICKTDIPESQFLSLLQMQLAHHKSSPPVTYNIFIEGAGLAGKPELARKVYEMMIKNDIQPTLRSDILLLQSYLKSGKLAHALHLFRDCSTRRQKRKLWHTMIVGLCKAKKPELASQILDGMKANMITPSTECYEELIKAYCDLGQYHEAIDLVNDMTQIGRPISSFIGNTFLLHALRTRNVYNAWAYLSHKQNLTPACWMLGHVIGVFSGSVEVSPGDEELEKLIQQCFHMDIYTNNMLLRRLGMNGMDRACKFFGRLCEKGYAPNRWTYDIVAHGLAKDGRTAEARIWIEEMLRKGFDPTVHTKRLIFM</sequence>
<feature type="repeat" description="PPR" evidence="3">
    <location>
        <begin position="392"/>
        <end position="426"/>
    </location>
</feature>
<evidence type="ECO:0000256" key="2">
    <source>
        <dbReference type="ARBA" id="ARBA00022737"/>
    </source>
</evidence>
<accession>A0A2G9G628</accession>
<feature type="repeat" description="PPR" evidence="3">
    <location>
        <begin position="706"/>
        <end position="740"/>
    </location>
</feature>
<feature type="repeat" description="PPR" evidence="3">
    <location>
        <begin position="671"/>
        <end position="705"/>
    </location>
</feature>
<proteinExistence type="inferred from homology"/>
<dbReference type="PROSITE" id="PS51375">
    <property type="entry name" value="PPR"/>
    <property type="match status" value="10"/>
</dbReference>
<dbReference type="STRING" id="429701.A0A2G9G628"/>
<dbReference type="Pfam" id="PF13041">
    <property type="entry name" value="PPR_2"/>
    <property type="match status" value="1"/>
</dbReference>
<dbReference type="PANTHER" id="PTHR46128:SF67">
    <property type="entry name" value="PENTACOTRIPEPTIDE-REPEAT REGION OF PRORP DOMAIN-CONTAINING PROTEIN"/>
    <property type="match status" value="1"/>
</dbReference>
<dbReference type="Gene3D" id="1.25.40.10">
    <property type="entry name" value="Tetratricopeptide repeat domain"/>
    <property type="match status" value="7"/>
</dbReference>
<dbReference type="InterPro" id="IPR002885">
    <property type="entry name" value="PPR_rpt"/>
</dbReference>